<dbReference type="RefSeq" id="XP_025384623.1">
    <property type="nucleotide sequence ID" value="XM_025527808.1"/>
</dbReference>
<dbReference type="GeneID" id="37049770"/>
<proteinExistence type="predicted"/>
<evidence type="ECO:0000313" key="1">
    <source>
        <dbReference type="EMBL" id="PWY65749.1"/>
    </source>
</evidence>
<evidence type="ECO:0000313" key="2">
    <source>
        <dbReference type="Proteomes" id="UP000246171"/>
    </source>
</evidence>
<feature type="non-terminal residue" evidence="1">
    <location>
        <position position="1"/>
    </location>
</feature>
<sequence>VNLGVVQSDAEMELKKIDTVWGGQDPRVERGGVGSECINGRRARSIGGGVWTPLHLPTDKASWRTKKEVPTKRPEITWNFPQCWPESKASTGNPACQARRSGGRGVPVAVRWMKQQSKWLDTRQQVSKQVGCVCVENVWRYVDDVGGVAAMFELISPVRCSNELLKLIIGPGTKGTYLSIIMIYSHRVDSTLI</sequence>
<dbReference type="Proteomes" id="UP000246171">
    <property type="component" value="Unassembled WGS sequence"/>
</dbReference>
<keyword evidence="2" id="KW-1185">Reference proteome</keyword>
<dbReference type="EMBL" id="MSFU01000026">
    <property type="protein sequence ID" value="PWY65749.1"/>
    <property type="molecule type" value="Genomic_DNA"/>
</dbReference>
<organism evidence="1 2">
    <name type="scientific">Aspergillus eucalypticola (strain CBS 122712 / IBT 29274)</name>
    <dbReference type="NCBI Taxonomy" id="1448314"/>
    <lineage>
        <taxon>Eukaryota</taxon>
        <taxon>Fungi</taxon>
        <taxon>Dikarya</taxon>
        <taxon>Ascomycota</taxon>
        <taxon>Pezizomycotina</taxon>
        <taxon>Eurotiomycetes</taxon>
        <taxon>Eurotiomycetidae</taxon>
        <taxon>Eurotiales</taxon>
        <taxon>Aspergillaceae</taxon>
        <taxon>Aspergillus</taxon>
        <taxon>Aspergillus subgen. Circumdati</taxon>
    </lineage>
</organism>
<dbReference type="VEuPathDB" id="FungiDB:BO83DRAFT_320438"/>
<accession>A0A317UWF7</accession>
<dbReference type="AlphaFoldDB" id="A0A317UWF7"/>
<comment type="caution">
    <text evidence="1">The sequence shown here is derived from an EMBL/GenBank/DDBJ whole genome shotgun (WGS) entry which is preliminary data.</text>
</comment>
<name>A0A317UWF7_ASPEC</name>
<gene>
    <name evidence="1" type="ORF">BO83DRAFT_320438</name>
</gene>
<reference evidence="1" key="1">
    <citation type="submission" date="2016-12" db="EMBL/GenBank/DDBJ databases">
        <title>The genomes of Aspergillus section Nigri reveals drivers in fungal speciation.</title>
        <authorList>
            <consortium name="DOE Joint Genome Institute"/>
            <person name="Vesth T.C."/>
            <person name="Nybo J."/>
            <person name="Theobald S."/>
            <person name="Brandl J."/>
            <person name="Frisvad J.C."/>
            <person name="Nielsen K.F."/>
            <person name="Lyhne E.K."/>
            <person name="Kogle M.E."/>
            <person name="Kuo A."/>
            <person name="Riley R."/>
            <person name="Clum A."/>
            <person name="Nolan M."/>
            <person name="Lipzen A."/>
            <person name="Salamov A."/>
            <person name="Henrissat B."/>
            <person name="Wiebenga A."/>
            <person name="De vries R.P."/>
            <person name="Grigoriev I.V."/>
            <person name="Mortensen U.H."/>
            <person name="Andersen M.R."/>
            <person name="Baker S.E."/>
        </authorList>
    </citation>
    <scope>NUCLEOTIDE SEQUENCE</scope>
    <source>
        <strain evidence="1">CBS 122712</strain>
    </source>
</reference>
<protein>
    <submittedName>
        <fullName evidence="1">Uncharacterized protein</fullName>
    </submittedName>
</protein>